<sequence length="45" mass="5074">MRARVIKKEGCMDDALLITQGTLSFRDWKLSNHGRKIEKAGNNGN</sequence>
<gene>
    <name evidence="1" type="ORF">NCTC8622_01749</name>
</gene>
<name>A0A376TZV4_ECOLX</name>
<reference evidence="1 2" key="1">
    <citation type="submission" date="2018-06" db="EMBL/GenBank/DDBJ databases">
        <authorList>
            <consortium name="Pathogen Informatics"/>
            <person name="Doyle S."/>
        </authorList>
    </citation>
    <scope>NUCLEOTIDE SEQUENCE [LARGE SCALE GENOMIC DNA]</scope>
    <source>
        <strain evidence="1 2">NCTC8622</strain>
    </source>
</reference>
<dbReference type="EMBL" id="UGCP01000002">
    <property type="protein sequence ID" value="STI82747.1"/>
    <property type="molecule type" value="Genomic_DNA"/>
</dbReference>
<evidence type="ECO:0000313" key="1">
    <source>
        <dbReference type="EMBL" id="STI82747.1"/>
    </source>
</evidence>
<protein>
    <submittedName>
        <fullName evidence="1">Uncharacterized protein</fullName>
    </submittedName>
</protein>
<proteinExistence type="predicted"/>
<evidence type="ECO:0000313" key="2">
    <source>
        <dbReference type="Proteomes" id="UP000254079"/>
    </source>
</evidence>
<dbReference type="AlphaFoldDB" id="A0A376TZV4"/>
<accession>A0A376TZV4</accession>
<dbReference type="Proteomes" id="UP000254079">
    <property type="component" value="Unassembled WGS sequence"/>
</dbReference>
<organism evidence="1 2">
    <name type="scientific">Escherichia coli</name>
    <dbReference type="NCBI Taxonomy" id="562"/>
    <lineage>
        <taxon>Bacteria</taxon>
        <taxon>Pseudomonadati</taxon>
        <taxon>Pseudomonadota</taxon>
        <taxon>Gammaproteobacteria</taxon>
        <taxon>Enterobacterales</taxon>
        <taxon>Enterobacteriaceae</taxon>
        <taxon>Escherichia</taxon>
    </lineage>
</organism>